<name>A0ABP7G400_9ACTN</name>
<reference evidence="3" key="1">
    <citation type="journal article" date="2019" name="Int. J. Syst. Evol. Microbiol.">
        <title>The Global Catalogue of Microorganisms (GCM) 10K type strain sequencing project: providing services to taxonomists for standard genome sequencing and annotation.</title>
        <authorList>
            <consortium name="The Broad Institute Genomics Platform"/>
            <consortium name="The Broad Institute Genome Sequencing Center for Infectious Disease"/>
            <person name="Wu L."/>
            <person name="Ma J."/>
        </authorList>
    </citation>
    <scope>NUCLEOTIDE SEQUENCE [LARGE SCALE GENOMIC DNA]</scope>
    <source>
        <strain evidence="3">JCM 30846</strain>
    </source>
</reference>
<feature type="compositionally biased region" description="Low complexity" evidence="1">
    <location>
        <begin position="38"/>
        <end position="65"/>
    </location>
</feature>
<evidence type="ECO:0000313" key="3">
    <source>
        <dbReference type="Proteomes" id="UP001499884"/>
    </source>
</evidence>
<dbReference type="Proteomes" id="UP001499884">
    <property type="component" value="Unassembled WGS sequence"/>
</dbReference>
<organism evidence="2 3">
    <name type="scientific">Streptomyces tremellae</name>
    <dbReference type="NCBI Taxonomy" id="1124239"/>
    <lineage>
        <taxon>Bacteria</taxon>
        <taxon>Bacillati</taxon>
        <taxon>Actinomycetota</taxon>
        <taxon>Actinomycetes</taxon>
        <taxon>Kitasatosporales</taxon>
        <taxon>Streptomycetaceae</taxon>
        <taxon>Streptomyces</taxon>
    </lineage>
</organism>
<proteinExistence type="predicted"/>
<protein>
    <recommendedName>
        <fullName evidence="4">Secreted protein</fullName>
    </recommendedName>
</protein>
<keyword evidence="3" id="KW-1185">Reference proteome</keyword>
<dbReference type="EMBL" id="BAABEP010000065">
    <property type="protein sequence ID" value="GAA3755079.1"/>
    <property type="molecule type" value="Genomic_DNA"/>
</dbReference>
<gene>
    <name evidence="2" type="ORF">GCM10023082_58020</name>
</gene>
<feature type="region of interest" description="Disordered" evidence="1">
    <location>
        <begin position="31"/>
        <end position="71"/>
    </location>
</feature>
<evidence type="ECO:0000313" key="2">
    <source>
        <dbReference type="EMBL" id="GAA3755079.1"/>
    </source>
</evidence>
<dbReference type="RefSeq" id="WP_345653887.1">
    <property type="nucleotide sequence ID" value="NZ_BAABEP010000065.1"/>
</dbReference>
<accession>A0ABP7G400</accession>
<evidence type="ECO:0000256" key="1">
    <source>
        <dbReference type="SAM" id="MobiDB-lite"/>
    </source>
</evidence>
<comment type="caution">
    <text evidence="2">The sequence shown here is derived from an EMBL/GenBank/DDBJ whole genome shotgun (WGS) entry which is preliminary data.</text>
</comment>
<evidence type="ECO:0008006" key="4">
    <source>
        <dbReference type="Google" id="ProtNLM"/>
    </source>
</evidence>
<sequence>MTWQDDGLRRAVGGASVTVALTVALAACGSGGDGKNDGTGPSGPAVSSSAPQAPADGGDPSPSSPQTLGTLQGTNGLELVIQSAVRDQGGFLTLSGVIKNTSNSPQLAPIQWAGDETQVKQKGLSLGGMTLVDSQGKKRYYVLRDTDGYPLTTMGEFNFPAGQSQPFYAQFPAPPASTKQVGVDLPTMNTATIAIS</sequence>